<sequence length="715" mass="80569">METLQIILDTLERLGILEKERGKYRRLVTENLVEAKLRCSSKGFCFAIQDEEDADDIYVRETHLSNAWNGDRVLVKIIKDATRRRSPEGEVALILERANPSLLAQVKKVEQNFRAIPLDDRLLFQLNLQENGLDLEQAVDHLVHVAVLRYAIGEQPPLGKVTKVLGSDAEAAADTDIVCCKHDLPSYWSEEAFKEADNLPMGLEQNELKTRQDLRSLKTFTLIDEIERDHLPFIETAFSLEKTQRHWRLGVHISDVDHYIQPESLLDKLAKKRGTAVYLGDKVCPLFPEAVTRRCSLLMGEERLALSVFLTLDTMGQVLAFEYQASVIQVDQQFTFSQVQALLAEPENMPSDLADFAEPLNQLFFTLSPLVQAQRLQRGSFSLQSDTPIAFLDEGRMGAVLISNALPIRAFLTELLILVGKAVADHLAALDLPALYCTQSQPDWEELTDLLKLATNLGLEVPINLEADVTPQDFQRLSQSFSKTACIRILNHLLEGSLASAKYSSHPTAHFGLAYGDGYAHCVSPGQRYADLLIQRVLKLVLTEGRDRRTKQMKTGINLASSDCYGQISWNILPPPLQESLTEEFHHLVPHLNEREKTAEDAEKDLIGLKKAEKMKERTGQVFRGLITGVQSYGFFVEIEDLLVEGLVHVSSLKDDWYEYRARHSCLVGRKNRTAYRLGNEVDVQVKSVDYYRQQIDLVTVGGGAAISGEDWEEE</sequence>
<keyword evidence="1" id="KW-0540">Nuclease</keyword>
<dbReference type="PANTHER" id="PTHR23355">
    <property type="entry name" value="RIBONUCLEASE"/>
    <property type="match status" value="1"/>
</dbReference>
<dbReference type="InterPro" id="IPR001900">
    <property type="entry name" value="RNase_II/R"/>
</dbReference>
<dbReference type="InterPro" id="IPR013223">
    <property type="entry name" value="RNase_B_OB_dom"/>
</dbReference>
<dbReference type="Pfam" id="PF00773">
    <property type="entry name" value="RNB"/>
    <property type="match status" value="1"/>
</dbReference>
<evidence type="ECO:0000256" key="1">
    <source>
        <dbReference type="ARBA" id="ARBA00022722"/>
    </source>
</evidence>
<dbReference type="AlphaFoldDB" id="A0A977PY59"/>
<dbReference type="InterPro" id="IPR050180">
    <property type="entry name" value="RNR_Ribonuclease"/>
</dbReference>
<dbReference type="SUPFAM" id="SSF50249">
    <property type="entry name" value="Nucleic acid-binding proteins"/>
    <property type="match status" value="3"/>
</dbReference>
<name>A0A977PY59_9CYAN</name>
<dbReference type="SMART" id="SM00316">
    <property type="entry name" value="S1"/>
    <property type="match status" value="1"/>
</dbReference>
<dbReference type="GO" id="GO:0004540">
    <property type="term" value="F:RNA nuclease activity"/>
    <property type="evidence" value="ECO:0007669"/>
    <property type="project" value="InterPro"/>
</dbReference>
<keyword evidence="2" id="KW-0378">Hydrolase</keyword>
<dbReference type="SMART" id="SM00955">
    <property type="entry name" value="RNB"/>
    <property type="match status" value="1"/>
</dbReference>
<dbReference type="GO" id="GO:0005829">
    <property type="term" value="C:cytosol"/>
    <property type="evidence" value="ECO:0007669"/>
    <property type="project" value="TreeGrafter"/>
</dbReference>
<accession>A0A977PY59</accession>
<dbReference type="Pfam" id="PF00575">
    <property type="entry name" value="S1"/>
    <property type="match status" value="1"/>
</dbReference>
<dbReference type="SMART" id="SM00357">
    <property type="entry name" value="CSP"/>
    <property type="match status" value="1"/>
</dbReference>
<feature type="domain" description="S1 motif" evidence="4">
    <location>
        <begin position="620"/>
        <end position="701"/>
    </location>
</feature>
<dbReference type="GO" id="GO:0006402">
    <property type="term" value="P:mRNA catabolic process"/>
    <property type="evidence" value="ECO:0007669"/>
    <property type="project" value="TreeGrafter"/>
</dbReference>
<dbReference type="InterPro" id="IPR040476">
    <property type="entry name" value="CSD2"/>
</dbReference>
<proteinExistence type="predicted"/>
<evidence type="ECO:0000256" key="3">
    <source>
        <dbReference type="ARBA" id="ARBA00022839"/>
    </source>
</evidence>
<dbReference type="EMBL" id="CP073041">
    <property type="protein sequence ID" value="UXE63564.1"/>
    <property type="molecule type" value="Genomic_DNA"/>
</dbReference>
<reference evidence="5" key="1">
    <citation type="submission" date="2021-04" db="EMBL/GenBank/DDBJ databases">
        <title>Genome sequence of Woronichinia naegeliana from Washington state freshwater lake bloom.</title>
        <authorList>
            <person name="Dreher T.W."/>
        </authorList>
    </citation>
    <scope>NUCLEOTIDE SEQUENCE</scope>
    <source>
        <strain evidence="5">WA131</strain>
    </source>
</reference>
<dbReference type="InterPro" id="IPR003029">
    <property type="entry name" value="S1_domain"/>
</dbReference>
<evidence type="ECO:0000259" key="4">
    <source>
        <dbReference type="PROSITE" id="PS50126"/>
    </source>
</evidence>
<dbReference type="InterPro" id="IPR011129">
    <property type="entry name" value="CSD"/>
</dbReference>
<evidence type="ECO:0000256" key="2">
    <source>
        <dbReference type="ARBA" id="ARBA00022801"/>
    </source>
</evidence>
<gene>
    <name evidence="5" type="ORF">KA717_13695</name>
</gene>
<dbReference type="Proteomes" id="UP001065613">
    <property type="component" value="Chromosome"/>
</dbReference>
<dbReference type="GO" id="GO:0004527">
    <property type="term" value="F:exonuclease activity"/>
    <property type="evidence" value="ECO:0007669"/>
    <property type="project" value="UniProtKB-KW"/>
</dbReference>
<dbReference type="CDD" id="cd04471">
    <property type="entry name" value="S1_RNase_R"/>
    <property type="match status" value="1"/>
</dbReference>
<evidence type="ECO:0000313" key="5">
    <source>
        <dbReference type="EMBL" id="UXE63564.1"/>
    </source>
</evidence>
<dbReference type="PANTHER" id="PTHR23355:SF9">
    <property type="entry name" value="DIS3-LIKE EXONUCLEASE 2"/>
    <property type="match status" value="1"/>
</dbReference>
<dbReference type="Pfam" id="PF08206">
    <property type="entry name" value="OB_RNB"/>
    <property type="match status" value="1"/>
</dbReference>
<dbReference type="KEGG" id="wna:KA717_13695"/>
<dbReference type="InterPro" id="IPR012340">
    <property type="entry name" value="NA-bd_OB-fold"/>
</dbReference>
<keyword evidence="3" id="KW-0269">Exonuclease</keyword>
<protein>
    <submittedName>
        <fullName evidence="5">Ribonuclease R</fullName>
    </submittedName>
</protein>
<dbReference type="Gene3D" id="2.40.50.140">
    <property type="entry name" value="Nucleic acid-binding proteins"/>
    <property type="match status" value="2"/>
</dbReference>
<organism evidence="5">
    <name type="scientific">Woronichinia naegeliana WA131</name>
    <dbReference type="NCBI Taxonomy" id="2824559"/>
    <lineage>
        <taxon>Bacteria</taxon>
        <taxon>Bacillati</taxon>
        <taxon>Cyanobacteriota</taxon>
        <taxon>Cyanophyceae</taxon>
        <taxon>Synechococcales</taxon>
        <taxon>Coelosphaeriaceae</taxon>
        <taxon>Woronichinia</taxon>
    </lineage>
</organism>
<dbReference type="GO" id="GO:0003723">
    <property type="term" value="F:RNA binding"/>
    <property type="evidence" value="ECO:0007669"/>
    <property type="project" value="InterPro"/>
</dbReference>
<dbReference type="PROSITE" id="PS50126">
    <property type="entry name" value="S1"/>
    <property type="match status" value="1"/>
</dbReference>
<dbReference type="Pfam" id="PF17876">
    <property type="entry name" value="CSD2"/>
    <property type="match status" value="1"/>
</dbReference>